<evidence type="ECO:0000256" key="3">
    <source>
        <dbReference type="SAM" id="MobiDB-lite"/>
    </source>
</evidence>
<feature type="compositionally biased region" description="Polar residues" evidence="3">
    <location>
        <begin position="582"/>
        <end position="595"/>
    </location>
</feature>
<comment type="caution">
    <text evidence="5">The sequence shown here is derived from an EMBL/GenBank/DDBJ whole genome shotgun (WGS) entry which is preliminary data.</text>
</comment>
<dbReference type="GeneID" id="67019539"/>
<evidence type="ECO:0000256" key="2">
    <source>
        <dbReference type="ARBA" id="ARBA00022763"/>
    </source>
</evidence>
<dbReference type="InterPro" id="IPR014762">
    <property type="entry name" value="DNA_mismatch_repair_CS"/>
</dbReference>
<dbReference type="AlphaFoldDB" id="A0A8J2IDW4"/>
<dbReference type="Proteomes" id="UP000676310">
    <property type="component" value="Unassembled WGS sequence"/>
</dbReference>
<evidence type="ECO:0000259" key="4">
    <source>
        <dbReference type="SMART" id="SM01340"/>
    </source>
</evidence>
<feature type="compositionally biased region" description="Low complexity" evidence="3">
    <location>
        <begin position="780"/>
        <end position="792"/>
    </location>
</feature>
<sequence>MAGGPDIVTVPGIATLPPTTARQIGSGQVLVDPSSVVKELIDNALDARAKSIFVDIAANTIDSIQVKDDGHGIPTEDRSLVCRRSCTSKIRDFHDLREVGGKWLGFRGEALSSMAEMSSSLCVTTRVEGEPAAVKLKYGRDGELASVEYDSHPVGTTVKVTKFFELIPVRKQTARKNSAKLLAKLRRLMQAYALARPTIRFRLRVLKAKNNNGDFVYAPKTDANIEDAALKVIGKDCALQCDLTVLEADGFEVHAFLPKPGATGSKIAHQGAFVSIDARPVSSSRGTTNQIIRAYKDRLRKSNPSFAGVKDPFFCLNIICPPDSYDPNIEPAKDDIMFNNSDIVIGVVDKLLKAYYPEAVQEVHQAEPPNSAQQQYGALPEQLPSRVESPTMVHENEPTSPIEESPTNLTQALPRWRSSMYGIDEDDLQFLQQEHAPVIEEEEGLRAAQISNPWTIARMNATIKPKQALSNGQLLSPAKSQGGGNSHFSSPSPAVTPHRPRPVFPLTPQTSSRTNIARSPSDVELERSIQHVPQLSSETGSSGESTQDSTTNVQRRYEFSTSSLHTGMSNHFKQPDIHPTDSPLSSFSQSNTSPQGIVPSVHSALRSRRAPQAYAGKPFAPSTRVSCNAGSRTSLAGVQSFQPARHQHAAMNQGPRLPANTLSAPRRPILNAAEHTVPNQLYLNDNSDIRDFFGRSRDVQAAGSSITSINSGVGIHQLRGRPPPFSDNAPQLYPHGQRNVLADSHSRALSAEPQPRAKGTRDHLLFDDDRVMNTDPRNTAQQSQGFAQQQGSPRASSAGIQMSMSFDQRSAGIRDSLSIHDEDGTRLELRNALRQLQTHHDPFPQSPTPKSSSLGSECRFVSQRVSQVAVPLNTHHLDQSAKEMEAYFRSQQQQHSSSPAHPQNSSQRHEPRIAPPHEISSETRRPRRRTTDTLERTTSSKLPLERTPKGSHIQNFILLLPTSIHTIMQCSRKLDMRRNSPEWGYPCGDAYNVFAEPVFEKKIMKWVVKLDAMLCQLYEKNGGVDTRCEIHEGIQRALDARKEVNDAVPEVEGMDYDIVSSAVGPVEHDILEEGGDATDVVVRQPAVEAERTVRDDEEFDFDMGQFVDLTAEDEGQIMKTAGEGSVEAVKGEYDEDIEDEMLMDL</sequence>
<comment type="similarity">
    <text evidence="1">Belongs to the DNA mismatch repair MutL/HexB family.</text>
</comment>
<feature type="region of interest" description="Disordered" evidence="3">
    <location>
        <begin position="385"/>
        <end position="407"/>
    </location>
</feature>
<dbReference type="GO" id="GO:0032389">
    <property type="term" value="C:MutLalpha complex"/>
    <property type="evidence" value="ECO:0007669"/>
    <property type="project" value="TreeGrafter"/>
</dbReference>
<dbReference type="CDD" id="cd03485">
    <property type="entry name" value="MutL_Trans_hPMS_1_like"/>
    <property type="match status" value="1"/>
</dbReference>
<protein>
    <recommendedName>
        <fullName evidence="4">DNA mismatch repair protein S5 domain-containing protein</fullName>
    </recommendedName>
</protein>
<dbReference type="SUPFAM" id="SSF55874">
    <property type="entry name" value="ATPase domain of HSP90 chaperone/DNA topoisomerase II/histidine kinase"/>
    <property type="match status" value="1"/>
</dbReference>
<dbReference type="FunFam" id="3.30.565.10:FF:000017">
    <property type="entry name" value="PMS1 homolog 1, mismatch repair system component"/>
    <property type="match status" value="1"/>
</dbReference>
<feature type="compositionally biased region" description="Basic and acidic residues" evidence="3">
    <location>
        <begin position="919"/>
        <end position="935"/>
    </location>
</feature>
<dbReference type="InterPro" id="IPR036890">
    <property type="entry name" value="HATPase_C_sf"/>
</dbReference>
<dbReference type="InterPro" id="IPR020568">
    <property type="entry name" value="Ribosomal_Su5_D2-typ_SF"/>
</dbReference>
<dbReference type="InterPro" id="IPR038973">
    <property type="entry name" value="MutL/Mlh/Pms-like"/>
</dbReference>
<dbReference type="SMART" id="SM01340">
    <property type="entry name" value="DNA_mis_repair"/>
    <property type="match status" value="1"/>
</dbReference>
<feature type="region of interest" description="Disordered" evidence="3">
    <location>
        <begin position="839"/>
        <end position="858"/>
    </location>
</feature>
<organism evidence="5 6">
    <name type="scientific">Alternaria atra</name>
    <dbReference type="NCBI Taxonomy" id="119953"/>
    <lineage>
        <taxon>Eukaryota</taxon>
        <taxon>Fungi</taxon>
        <taxon>Dikarya</taxon>
        <taxon>Ascomycota</taxon>
        <taxon>Pezizomycotina</taxon>
        <taxon>Dothideomycetes</taxon>
        <taxon>Pleosporomycetidae</taxon>
        <taxon>Pleosporales</taxon>
        <taxon>Pleosporineae</taxon>
        <taxon>Pleosporaceae</taxon>
        <taxon>Alternaria</taxon>
        <taxon>Alternaria sect. Ulocladioides</taxon>
    </lineage>
</organism>
<name>A0A8J2IDW4_9PLEO</name>
<dbReference type="GO" id="GO:0005524">
    <property type="term" value="F:ATP binding"/>
    <property type="evidence" value="ECO:0007669"/>
    <property type="project" value="InterPro"/>
</dbReference>
<feature type="compositionally biased region" description="Low complexity" evidence="3">
    <location>
        <begin position="536"/>
        <end position="551"/>
    </location>
</feature>
<dbReference type="NCBIfam" id="TIGR00585">
    <property type="entry name" value="mutl"/>
    <property type="match status" value="1"/>
</dbReference>
<dbReference type="RefSeq" id="XP_043171092.1">
    <property type="nucleotide sequence ID" value="XM_043315157.1"/>
</dbReference>
<feature type="domain" description="DNA mismatch repair protein S5" evidence="4">
    <location>
        <begin position="229"/>
        <end position="357"/>
    </location>
</feature>
<dbReference type="SUPFAM" id="SSF54211">
    <property type="entry name" value="Ribosomal protein S5 domain 2-like"/>
    <property type="match status" value="1"/>
</dbReference>
<dbReference type="GO" id="GO:0140664">
    <property type="term" value="F:ATP-dependent DNA damage sensor activity"/>
    <property type="evidence" value="ECO:0007669"/>
    <property type="project" value="InterPro"/>
</dbReference>
<feature type="compositionally biased region" description="Low complexity" evidence="3">
    <location>
        <begin position="890"/>
        <end position="906"/>
    </location>
</feature>
<keyword evidence="6" id="KW-1185">Reference proteome</keyword>
<dbReference type="InterPro" id="IPR014721">
    <property type="entry name" value="Ribsml_uS5_D2-typ_fold_subgr"/>
</dbReference>
<dbReference type="Gene3D" id="3.30.565.10">
    <property type="entry name" value="Histidine kinase-like ATPase, C-terminal domain"/>
    <property type="match status" value="1"/>
</dbReference>
<feature type="region of interest" description="Disordered" evidence="3">
    <location>
        <begin position="770"/>
        <end position="798"/>
    </location>
</feature>
<dbReference type="CDD" id="cd16926">
    <property type="entry name" value="HATPase_MutL-MLH-PMS-like"/>
    <property type="match status" value="1"/>
</dbReference>
<dbReference type="PANTHER" id="PTHR10073:SF41">
    <property type="entry name" value="MISMATCH REPAIR PROTEIN, PUTATIVE (AFU_ORTHOLOGUE AFUA_8G05820)-RELATED"/>
    <property type="match status" value="1"/>
</dbReference>
<feature type="compositionally biased region" description="Polar residues" evidence="3">
    <location>
        <begin position="507"/>
        <end position="518"/>
    </location>
</feature>
<dbReference type="PROSITE" id="PS00058">
    <property type="entry name" value="DNA_MISMATCH_REPAIR_1"/>
    <property type="match status" value="1"/>
</dbReference>
<feature type="region of interest" description="Disordered" evidence="3">
    <location>
        <begin position="473"/>
        <end position="553"/>
    </location>
</feature>
<gene>
    <name evidence="5" type="ORF">ALTATR162_LOCUS7529</name>
</gene>
<dbReference type="GO" id="GO:0016887">
    <property type="term" value="F:ATP hydrolysis activity"/>
    <property type="evidence" value="ECO:0007669"/>
    <property type="project" value="InterPro"/>
</dbReference>
<reference evidence="5" key="1">
    <citation type="submission" date="2021-05" db="EMBL/GenBank/DDBJ databases">
        <authorList>
            <person name="Stam R."/>
        </authorList>
    </citation>
    <scope>NUCLEOTIDE SEQUENCE</scope>
    <source>
        <strain evidence="5">CS162</strain>
    </source>
</reference>
<dbReference type="Gene3D" id="3.30.230.10">
    <property type="match status" value="1"/>
</dbReference>
<dbReference type="Pfam" id="PF13589">
    <property type="entry name" value="HATPase_c_3"/>
    <property type="match status" value="1"/>
</dbReference>
<dbReference type="InterPro" id="IPR002099">
    <property type="entry name" value="MutL/Mlh/PMS"/>
</dbReference>
<dbReference type="GO" id="GO:0006298">
    <property type="term" value="P:mismatch repair"/>
    <property type="evidence" value="ECO:0007669"/>
    <property type="project" value="InterPro"/>
</dbReference>
<dbReference type="InterPro" id="IPR013507">
    <property type="entry name" value="DNA_mismatch_S5_2-like"/>
</dbReference>
<accession>A0A8J2IDW4</accession>
<dbReference type="OrthoDB" id="10263226at2759"/>
<feature type="region of interest" description="Disordered" evidence="3">
    <location>
        <begin position="887"/>
        <end position="947"/>
    </location>
</feature>
<dbReference type="Pfam" id="PF01119">
    <property type="entry name" value="DNA_mis_repair"/>
    <property type="match status" value="1"/>
</dbReference>
<dbReference type="PANTHER" id="PTHR10073">
    <property type="entry name" value="DNA MISMATCH REPAIR PROTEIN MLH, PMS, MUTL"/>
    <property type="match status" value="1"/>
</dbReference>
<dbReference type="GO" id="GO:0061982">
    <property type="term" value="P:meiosis I cell cycle process"/>
    <property type="evidence" value="ECO:0007669"/>
    <property type="project" value="UniProtKB-ARBA"/>
</dbReference>
<evidence type="ECO:0000313" key="6">
    <source>
        <dbReference type="Proteomes" id="UP000676310"/>
    </source>
</evidence>
<dbReference type="GO" id="GO:0030983">
    <property type="term" value="F:mismatched DNA binding"/>
    <property type="evidence" value="ECO:0007669"/>
    <property type="project" value="InterPro"/>
</dbReference>
<proteinExistence type="inferred from homology"/>
<keyword evidence="2" id="KW-0227">DNA damage</keyword>
<evidence type="ECO:0000313" key="5">
    <source>
        <dbReference type="EMBL" id="CAG5172809.1"/>
    </source>
</evidence>
<evidence type="ECO:0000256" key="1">
    <source>
        <dbReference type="ARBA" id="ARBA00006082"/>
    </source>
</evidence>
<feature type="region of interest" description="Disordered" evidence="3">
    <location>
        <begin position="565"/>
        <end position="599"/>
    </location>
</feature>
<dbReference type="EMBL" id="CAJRGZ010000022">
    <property type="protein sequence ID" value="CAG5172809.1"/>
    <property type="molecule type" value="Genomic_DNA"/>
</dbReference>